<organism evidence="3 4">
    <name type="scientific">Papaver somniferum</name>
    <name type="common">Opium poppy</name>
    <dbReference type="NCBI Taxonomy" id="3469"/>
    <lineage>
        <taxon>Eukaryota</taxon>
        <taxon>Viridiplantae</taxon>
        <taxon>Streptophyta</taxon>
        <taxon>Embryophyta</taxon>
        <taxon>Tracheophyta</taxon>
        <taxon>Spermatophyta</taxon>
        <taxon>Magnoliopsida</taxon>
        <taxon>Ranunculales</taxon>
        <taxon>Papaveraceae</taxon>
        <taxon>Papaveroideae</taxon>
        <taxon>Papaver</taxon>
    </lineage>
</organism>
<dbReference type="AlphaFoldDB" id="A0A4Y7L435"/>
<keyword evidence="2" id="KW-0687">Ribonucleoprotein</keyword>
<dbReference type="STRING" id="3469.A0A4Y7L435"/>
<dbReference type="GO" id="GO:0003735">
    <property type="term" value="F:structural constituent of ribosome"/>
    <property type="evidence" value="ECO:0007669"/>
    <property type="project" value="InterPro"/>
</dbReference>
<dbReference type="InterPro" id="IPR005707">
    <property type="entry name" value="Ribosomal_uS2_euk/arc"/>
</dbReference>
<keyword evidence="1" id="KW-0689">Ribosomal protein</keyword>
<dbReference type="GO" id="GO:0006412">
    <property type="term" value="P:translation"/>
    <property type="evidence" value="ECO:0007669"/>
    <property type="project" value="InterPro"/>
</dbReference>
<dbReference type="Gramene" id="RZC79400">
    <property type="protein sequence ID" value="RZC79400"/>
    <property type="gene ID" value="C5167_003647"/>
</dbReference>
<dbReference type="Proteomes" id="UP000316621">
    <property type="component" value="Chromosome 9"/>
</dbReference>
<accession>A0A4Y7L435</accession>
<dbReference type="PANTHER" id="PTHR11489">
    <property type="entry name" value="40S RIBOSOMAL PROTEIN SA"/>
    <property type="match status" value="1"/>
</dbReference>
<dbReference type="OMA" id="SKINCHP"/>
<gene>
    <name evidence="3" type="ORF">C5167_003647</name>
</gene>
<dbReference type="InterPro" id="IPR023591">
    <property type="entry name" value="Ribosomal_uS2_flav_dom_sf"/>
</dbReference>
<protein>
    <submittedName>
        <fullName evidence="3">Uncharacterized protein</fullName>
    </submittedName>
</protein>
<proteinExistence type="predicted"/>
<dbReference type="SUPFAM" id="SSF52313">
    <property type="entry name" value="Ribosomal protein S2"/>
    <property type="match status" value="1"/>
</dbReference>
<sequence>MEKFMMAARVIVSVDNPREDEQGNILRFAHYTGDQPLAGRRTQDMFINKMQKSFTEPRFLILANSKINCHPIKEIVFRNLTTDETVQVPWKLPFSMHSLMTYLIHVILQQLTAAQIQDASEVEIIT</sequence>
<dbReference type="EMBL" id="CM010723">
    <property type="protein sequence ID" value="RZC79400.1"/>
    <property type="molecule type" value="Genomic_DNA"/>
</dbReference>
<evidence type="ECO:0000313" key="3">
    <source>
        <dbReference type="EMBL" id="RZC79400.1"/>
    </source>
</evidence>
<dbReference type="GO" id="GO:0015935">
    <property type="term" value="C:small ribosomal subunit"/>
    <property type="evidence" value="ECO:0007669"/>
    <property type="project" value="InterPro"/>
</dbReference>
<dbReference type="Gene3D" id="3.40.50.10490">
    <property type="entry name" value="Glucose-6-phosphate isomerase like protein, domain 1"/>
    <property type="match status" value="1"/>
</dbReference>
<evidence type="ECO:0000256" key="2">
    <source>
        <dbReference type="ARBA" id="ARBA00023274"/>
    </source>
</evidence>
<evidence type="ECO:0000313" key="4">
    <source>
        <dbReference type="Proteomes" id="UP000316621"/>
    </source>
</evidence>
<keyword evidence="4" id="KW-1185">Reference proteome</keyword>
<evidence type="ECO:0000256" key="1">
    <source>
        <dbReference type="ARBA" id="ARBA00022980"/>
    </source>
</evidence>
<reference evidence="3 4" key="1">
    <citation type="journal article" date="2018" name="Science">
        <title>The opium poppy genome and morphinan production.</title>
        <authorList>
            <person name="Guo L."/>
            <person name="Winzer T."/>
            <person name="Yang X."/>
            <person name="Li Y."/>
            <person name="Ning Z."/>
            <person name="He Z."/>
            <person name="Teodor R."/>
            <person name="Lu Y."/>
            <person name="Bowser T.A."/>
            <person name="Graham I.A."/>
            <person name="Ye K."/>
        </authorList>
    </citation>
    <scope>NUCLEOTIDE SEQUENCE [LARGE SCALE GENOMIC DNA]</scope>
    <source>
        <strain evidence="4">cv. HN1</strain>
        <tissue evidence="3">Leaves</tissue>
    </source>
</reference>
<name>A0A4Y7L435_PAPSO</name>